<keyword evidence="4 12" id="KW-0808">Transferase</keyword>
<evidence type="ECO:0000256" key="10">
    <source>
        <dbReference type="ARBA" id="ARBA00040345"/>
    </source>
</evidence>
<dbReference type="GO" id="GO:0005886">
    <property type="term" value="C:plasma membrane"/>
    <property type="evidence" value="ECO:0007669"/>
    <property type="project" value="UniProtKB-SubCell"/>
</dbReference>
<keyword evidence="13" id="KW-1185">Reference proteome</keyword>
<evidence type="ECO:0000256" key="2">
    <source>
        <dbReference type="ARBA" id="ARBA00022475"/>
    </source>
</evidence>
<evidence type="ECO:0000256" key="6">
    <source>
        <dbReference type="ARBA" id="ARBA00023136"/>
    </source>
</evidence>
<accession>A0A6M0H9H6</accession>
<dbReference type="Pfam" id="PF00535">
    <property type="entry name" value="Glycos_transf_2"/>
    <property type="match status" value="1"/>
</dbReference>
<comment type="caution">
    <text evidence="12">The sequence shown here is derived from an EMBL/GenBank/DDBJ whole genome shotgun (WGS) entry which is preliminary data.</text>
</comment>
<comment type="subcellular location">
    <subcellularLocation>
        <location evidence="1">Cell membrane</location>
    </subcellularLocation>
</comment>
<dbReference type="NCBIfam" id="TIGR04283">
    <property type="entry name" value="glyco_like_mftF"/>
    <property type="match status" value="1"/>
</dbReference>
<evidence type="ECO:0000256" key="7">
    <source>
        <dbReference type="ARBA" id="ARBA00037281"/>
    </source>
</evidence>
<evidence type="ECO:0000256" key="3">
    <source>
        <dbReference type="ARBA" id="ARBA00022676"/>
    </source>
</evidence>
<protein>
    <recommendedName>
        <fullName evidence="10">4,4'-diaponeurosporenoate glycosyltransferase</fullName>
    </recommendedName>
</protein>
<feature type="domain" description="Glycosyltransferase 2-like" evidence="11">
    <location>
        <begin position="3"/>
        <end position="139"/>
    </location>
</feature>
<gene>
    <name evidence="12" type="ORF">G3M99_15875</name>
</gene>
<dbReference type="AlphaFoldDB" id="A0A6M0H9H6"/>
<reference evidence="12 13" key="1">
    <citation type="submission" date="2020-02" db="EMBL/GenBank/DDBJ databases">
        <title>Genome assembly of a novel Clostridium senegalense strain.</title>
        <authorList>
            <person name="Gupta T.B."/>
            <person name="Jauregui R."/>
            <person name="Maclean P."/>
            <person name="Nawarathana A."/>
            <person name="Brightwell G."/>
        </authorList>
    </citation>
    <scope>NUCLEOTIDE SEQUENCE [LARGE SCALE GENOMIC DNA]</scope>
    <source>
        <strain evidence="12 13">AGRFS4</strain>
    </source>
</reference>
<comment type="function">
    <text evidence="7">Catalyzes the glycosylation of 4,4'-diaponeurosporenoate, i.e. the esterification of glucose at the C1'' position with the carboxyl group of 4,4'-diaponeurosporenic acid, to form glycosyl-4,4'-diaponeurosporenoate. This is a step in the biosynthesis of staphyloxanthin, an orange pigment present in most staphylococci strains.</text>
</comment>
<evidence type="ECO:0000256" key="4">
    <source>
        <dbReference type="ARBA" id="ARBA00022679"/>
    </source>
</evidence>
<comment type="pathway">
    <text evidence="8">Carotenoid biosynthesis; staphyloxanthin biosynthesis; staphyloxanthin from farnesyl diphosphate: step 4/5.</text>
</comment>
<dbReference type="Gene3D" id="3.90.550.10">
    <property type="entry name" value="Spore Coat Polysaccharide Biosynthesis Protein SpsA, Chain A"/>
    <property type="match status" value="1"/>
</dbReference>
<dbReference type="Proteomes" id="UP000481872">
    <property type="component" value="Unassembled WGS sequence"/>
</dbReference>
<evidence type="ECO:0000256" key="8">
    <source>
        <dbReference type="ARBA" id="ARBA00037904"/>
    </source>
</evidence>
<comment type="similarity">
    <text evidence="9">Belongs to the glycosyltransferase 2 family. CrtQ subfamily.</text>
</comment>
<keyword evidence="2" id="KW-1003">Cell membrane</keyword>
<dbReference type="InterPro" id="IPR026461">
    <property type="entry name" value="Trfase_2_rSAM/seldom_assoc"/>
</dbReference>
<dbReference type="SUPFAM" id="SSF53448">
    <property type="entry name" value="Nucleotide-diphospho-sugar transferases"/>
    <property type="match status" value="1"/>
</dbReference>
<dbReference type="EMBL" id="JAAGPU010000039">
    <property type="protein sequence ID" value="NEU06292.1"/>
    <property type="molecule type" value="Genomic_DNA"/>
</dbReference>
<dbReference type="CDD" id="cd02522">
    <property type="entry name" value="GT_2_like_a"/>
    <property type="match status" value="1"/>
</dbReference>
<evidence type="ECO:0000259" key="11">
    <source>
        <dbReference type="Pfam" id="PF00535"/>
    </source>
</evidence>
<dbReference type="RefSeq" id="WP_010297993.1">
    <property type="nucleotide sequence ID" value="NZ_CABKRL010000005.1"/>
</dbReference>
<keyword evidence="6" id="KW-0472">Membrane</keyword>
<evidence type="ECO:0000256" key="9">
    <source>
        <dbReference type="ARBA" id="ARBA00038120"/>
    </source>
</evidence>
<evidence type="ECO:0000256" key="5">
    <source>
        <dbReference type="ARBA" id="ARBA00022746"/>
    </source>
</evidence>
<name>A0A6M0H9H6_9CLOT</name>
<keyword evidence="5" id="KW-0125">Carotenoid biosynthesis</keyword>
<keyword evidence="3" id="KW-0328">Glycosyltransferase</keyword>
<proteinExistence type="inferred from homology"/>
<dbReference type="InterPro" id="IPR029044">
    <property type="entry name" value="Nucleotide-diphossugar_trans"/>
</dbReference>
<dbReference type="GO" id="GO:0016757">
    <property type="term" value="F:glycosyltransferase activity"/>
    <property type="evidence" value="ECO:0007669"/>
    <property type="project" value="UniProtKB-KW"/>
</dbReference>
<dbReference type="PANTHER" id="PTHR43646">
    <property type="entry name" value="GLYCOSYLTRANSFERASE"/>
    <property type="match status" value="1"/>
</dbReference>
<dbReference type="InterPro" id="IPR001173">
    <property type="entry name" value="Glyco_trans_2-like"/>
</dbReference>
<evidence type="ECO:0000313" key="13">
    <source>
        <dbReference type="Proteomes" id="UP000481872"/>
    </source>
</evidence>
<dbReference type="PANTHER" id="PTHR43646:SF2">
    <property type="entry name" value="GLYCOSYLTRANSFERASE 2-LIKE DOMAIN-CONTAINING PROTEIN"/>
    <property type="match status" value="1"/>
</dbReference>
<organism evidence="12 13">
    <name type="scientific">Clostridium senegalense</name>
    <dbReference type="NCBI Taxonomy" id="1465809"/>
    <lineage>
        <taxon>Bacteria</taxon>
        <taxon>Bacillati</taxon>
        <taxon>Bacillota</taxon>
        <taxon>Clostridia</taxon>
        <taxon>Eubacteriales</taxon>
        <taxon>Clostridiaceae</taxon>
        <taxon>Clostridium</taxon>
    </lineage>
</organism>
<evidence type="ECO:0000313" key="12">
    <source>
        <dbReference type="EMBL" id="NEU06292.1"/>
    </source>
</evidence>
<dbReference type="GO" id="GO:0016117">
    <property type="term" value="P:carotenoid biosynthetic process"/>
    <property type="evidence" value="ECO:0007669"/>
    <property type="project" value="UniProtKB-KW"/>
</dbReference>
<sequence length="224" mass="25995">MISVIIPTLNEEKNIEKLLIKLNNINYPKEILIVDGGSNDKTALIASKYGKVLTSPRGRCNQLNFGAKNAKGDILWFLHCDSIIDDYSFNHIERTIKENFIGGCFSLYFYDFKTIFLKYISYTSNLRAKYLKLIFGDQGLFIRKDVFFKLEGFKKMPIMEDWEFSTRLKREGKTKVLKTPIGTSARRFINGGQFKTHILMHKIKILYLLGTPPDKLSKIYKDIR</sequence>
<evidence type="ECO:0000256" key="1">
    <source>
        <dbReference type="ARBA" id="ARBA00004236"/>
    </source>
</evidence>